<evidence type="ECO:0000313" key="5">
    <source>
        <dbReference type="EMBL" id="GER92765.1"/>
    </source>
</evidence>
<keyword evidence="2" id="KW-0520">NAD</keyword>
<protein>
    <submittedName>
        <fullName evidence="5">Hydrogenase</fullName>
    </submittedName>
</protein>
<dbReference type="EMBL" id="BLAB01000001">
    <property type="protein sequence ID" value="GER92765.1"/>
    <property type="molecule type" value="Genomic_DNA"/>
</dbReference>
<dbReference type="PANTHER" id="PTHR43485">
    <property type="entry name" value="HYDROGENASE-4 COMPONENT G"/>
    <property type="match status" value="1"/>
</dbReference>
<dbReference type="InterPro" id="IPR037232">
    <property type="entry name" value="NADH_quin_OxRdtase_su_C/D-like"/>
</dbReference>
<dbReference type="SUPFAM" id="SSF143243">
    <property type="entry name" value="Nqo5-like"/>
    <property type="match status" value="1"/>
</dbReference>
<dbReference type="InterPro" id="IPR029014">
    <property type="entry name" value="NiFe-Hase_large"/>
</dbReference>
<gene>
    <name evidence="5" type="ORF">A45J_0490</name>
</gene>
<dbReference type="Gene3D" id="3.30.460.80">
    <property type="entry name" value="NADH:ubiquinone oxidoreductase, 30kDa subunit"/>
    <property type="match status" value="1"/>
</dbReference>
<evidence type="ECO:0000256" key="1">
    <source>
        <dbReference type="ARBA" id="ARBA00023002"/>
    </source>
</evidence>
<dbReference type="PANTHER" id="PTHR43485:SF1">
    <property type="entry name" value="FORMATE HYDROGENLYASE SUBUNIT 5-RELATED"/>
    <property type="match status" value="1"/>
</dbReference>
<dbReference type="GO" id="GO:0048038">
    <property type="term" value="F:quinone binding"/>
    <property type="evidence" value="ECO:0007669"/>
    <property type="project" value="InterPro"/>
</dbReference>
<dbReference type="Pfam" id="PF00329">
    <property type="entry name" value="Complex1_30kDa"/>
    <property type="match status" value="1"/>
</dbReference>
<reference evidence="5" key="1">
    <citation type="submission" date="2019-10" db="EMBL/GenBank/DDBJ databases">
        <title>Metagenomic sequencing of thiosulfate-disproportionating enrichment culture.</title>
        <authorList>
            <person name="Umezawa K."/>
            <person name="Kojima H."/>
            <person name="Fukui M."/>
        </authorList>
    </citation>
    <scope>NUCLEOTIDE SEQUENCE</scope>
    <source>
        <strain evidence="5">45J</strain>
    </source>
</reference>
<keyword evidence="1" id="KW-0560">Oxidoreductase</keyword>
<proteinExistence type="predicted"/>
<feature type="domain" description="NADH:ubiquinone oxidoreductase 30kDa subunit" evidence="3">
    <location>
        <begin position="29"/>
        <end position="143"/>
    </location>
</feature>
<dbReference type="SUPFAM" id="SSF56762">
    <property type="entry name" value="HydB/Nqo4-like"/>
    <property type="match status" value="1"/>
</dbReference>
<evidence type="ECO:0000259" key="4">
    <source>
        <dbReference type="Pfam" id="PF00346"/>
    </source>
</evidence>
<dbReference type="Gene3D" id="1.10.645.10">
    <property type="entry name" value="Cytochrome-c3 Hydrogenase, chain B"/>
    <property type="match status" value="1"/>
</dbReference>
<dbReference type="GO" id="GO:0016651">
    <property type="term" value="F:oxidoreductase activity, acting on NAD(P)H"/>
    <property type="evidence" value="ECO:0007669"/>
    <property type="project" value="InterPro"/>
</dbReference>
<name>A0A5J4KXT5_9ZZZZ</name>
<dbReference type="InterPro" id="IPR052197">
    <property type="entry name" value="ComplexI_49kDa-like"/>
</dbReference>
<accession>A0A5J4KXT5</accession>
<dbReference type="AlphaFoldDB" id="A0A5J4KXT5"/>
<dbReference type="InterPro" id="IPR001135">
    <property type="entry name" value="NADH_Q_OxRdtase_suD"/>
</dbReference>
<evidence type="ECO:0000259" key="3">
    <source>
        <dbReference type="Pfam" id="PF00329"/>
    </source>
</evidence>
<organism evidence="5">
    <name type="scientific">hot springs metagenome</name>
    <dbReference type="NCBI Taxonomy" id="433727"/>
    <lineage>
        <taxon>unclassified sequences</taxon>
        <taxon>metagenomes</taxon>
        <taxon>ecological metagenomes</taxon>
    </lineage>
</organism>
<feature type="domain" description="NADH-quinone oxidoreductase subunit D" evidence="4">
    <location>
        <begin position="285"/>
        <end position="446"/>
    </location>
</feature>
<sequence length="521" mass="58918">MLKEAIDNILGTSAAYTERQFPQSVASCTVPRQRFVDAARAMKKSYAFLAAEWATDETLFGGGFAVYACYRWGSEYLIVRTEVPVDDPTFPSLTKKYLPAYRFERQIHSLMGLVPVGHPDLRPWIKFEDWPQDAYPLRKTFDALKPMPRVEGQYKWTRASGEGVYEIPVGPVHAGIIEPGHFRFQAVGEMILNLEERLGYVHKGIEKRFESLSWQDGVKLAARVSGDTTVAHSIAYSMAVEAMTQSNIPERAHYLRALFLERERIANHIGDIGAICNDAAFAFMLYQLMRLKEILLRTNHRLFGHRFIMDKVIPGGVNIDIDENGKKEIISELDIVSRDFEKLINIYDKNSSLEDRVRDTGILPPEKARELCAVGIVARASGLNVDCRVQNPFPPYDRFEVNVPVLISGDVHARVWVRVEEIRESIRIIKYILENIPDGKLSTDITKPLPDTAGFSSVEGWRGEIIYWVQSGPDGGINRCMVRDPSSVNWLGLEQAIHGNIVPDFPLCNKSFNQSYSGHDL</sequence>
<dbReference type="Pfam" id="PF00346">
    <property type="entry name" value="Complex1_49kDa"/>
    <property type="match status" value="1"/>
</dbReference>
<evidence type="ECO:0000256" key="2">
    <source>
        <dbReference type="ARBA" id="ARBA00023027"/>
    </source>
</evidence>
<dbReference type="GO" id="GO:0008137">
    <property type="term" value="F:NADH dehydrogenase (ubiquinone) activity"/>
    <property type="evidence" value="ECO:0007669"/>
    <property type="project" value="InterPro"/>
</dbReference>
<dbReference type="InterPro" id="IPR001268">
    <property type="entry name" value="NADH_UbQ_OxRdtase_30kDa_su"/>
</dbReference>
<dbReference type="GO" id="GO:0051287">
    <property type="term" value="F:NAD binding"/>
    <property type="evidence" value="ECO:0007669"/>
    <property type="project" value="InterPro"/>
</dbReference>
<comment type="caution">
    <text evidence="5">The sequence shown here is derived from an EMBL/GenBank/DDBJ whole genome shotgun (WGS) entry which is preliminary data.</text>
</comment>